<dbReference type="PANTHER" id="PTHR46871">
    <property type="entry name" value="BROMO-ADJACENT HOMOLOGY (BAH) DOMAIN-CONTAINING PROTEIN"/>
    <property type="match status" value="1"/>
</dbReference>
<dbReference type="InterPro" id="IPR036575">
    <property type="entry name" value="TFIIS_cen_dom_sf"/>
</dbReference>
<dbReference type="SMART" id="SM00439">
    <property type="entry name" value="BAH"/>
    <property type="match status" value="1"/>
</dbReference>
<dbReference type="STRING" id="3818.A0A444ZYV5"/>
<organism evidence="4 5">
    <name type="scientific">Arachis hypogaea</name>
    <name type="common">Peanut</name>
    <dbReference type="NCBI Taxonomy" id="3818"/>
    <lineage>
        <taxon>Eukaryota</taxon>
        <taxon>Viridiplantae</taxon>
        <taxon>Streptophyta</taxon>
        <taxon>Embryophyta</taxon>
        <taxon>Tracheophyta</taxon>
        <taxon>Spermatophyta</taxon>
        <taxon>Magnoliopsida</taxon>
        <taxon>eudicotyledons</taxon>
        <taxon>Gunneridae</taxon>
        <taxon>Pentapetalae</taxon>
        <taxon>rosids</taxon>
        <taxon>fabids</taxon>
        <taxon>Fabales</taxon>
        <taxon>Fabaceae</taxon>
        <taxon>Papilionoideae</taxon>
        <taxon>50 kb inversion clade</taxon>
        <taxon>dalbergioids sensu lato</taxon>
        <taxon>Dalbergieae</taxon>
        <taxon>Pterocarpus clade</taxon>
        <taxon>Arachis</taxon>
    </lineage>
</organism>
<dbReference type="GO" id="GO:0006351">
    <property type="term" value="P:DNA-templated transcription"/>
    <property type="evidence" value="ECO:0007669"/>
    <property type="project" value="InterPro"/>
</dbReference>
<dbReference type="PANTHER" id="PTHR46871:SF1">
    <property type="entry name" value="BROMO-ADJACENT HOMOLOGY (BAH) DOMAIN-CONTAINING PROTEIN"/>
    <property type="match status" value="1"/>
</dbReference>
<feature type="compositionally biased region" description="Polar residues" evidence="1">
    <location>
        <begin position="381"/>
        <end position="399"/>
    </location>
</feature>
<feature type="region of interest" description="Disordered" evidence="1">
    <location>
        <begin position="273"/>
        <end position="330"/>
    </location>
</feature>
<dbReference type="Gene3D" id="2.30.30.490">
    <property type="match status" value="1"/>
</dbReference>
<keyword evidence="5" id="KW-1185">Reference proteome</keyword>
<dbReference type="Gene3D" id="1.10.472.30">
    <property type="entry name" value="Transcription elongation factor S-II, central domain"/>
    <property type="match status" value="1"/>
</dbReference>
<dbReference type="GO" id="GO:0003682">
    <property type="term" value="F:chromatin binding"/>
    <property type="evidence" value="ECO:0007669"/>
    <property type="project" value="InterPro"/>
</dbReference>
<accession>A0A444ZYV5</accession>
<dbReference type="InterPro" id="IPR003618">
    <property type="entry name" value="TFIIS_cen_dom"/>
</dbReference>
<dbReference type="Pfam" id="PF07500">
    <property type="entry name" value="TFIIS_M"/>
    <property type="match status" value="1"/>
</dbReference>
<gene>
    <name evidence="4" type="ORF">Ahy_B03g064109</name>
</gene>
<dbReference type="InterPro" id="IPR001025">
    <property type="entry name" value="BAH_dom"/>
</dbReference>
<sequence>MGNRRFTQVAMSDDEDEEPPRPKQQPASSCSPPSKQQQQKKRKRMKLQEEEDEDEEEEEQLQQQQEEEEEEEEEERKRKKRKGKEKDKHVEEEEPPQEDAKPIGDPIRVSGKGRGRKKHFESFEFDGNQYTLEDPVLLVPEDKDQKPYVAIIKDITQSLNGSMMVTGQWFYRPEEAERKGGGSWQSRDTRELFYSFHRDEVPAESVMHKCVVHFVPIHKQLPNRKQHPGFIVQKVYDTVERKLWKLTDKDYEDNKQQEIDELVQKTLKRMGELPDIEPEEAPAADQEDVMKSKRILRKKGISPLDVSREEESGRKGDQHLKPETPGSCVSNSSEHYRILVDWNVLTGDTHRDKVLEKLLQSVQYVFNSDDSIKKKEKGSENSDPGYNGSNNRTSQSPNECQDKVQKSSKSLVWPDAAVTAVVALEKVSHETLSSDYQKYNQKLRQLVFNLKNNTLLARRLLNGELEPSKVFNMTPNELKEGLTADEISKKEPDESQHMQVNFIPHCNVYVMLPVTLVMVSFSIWKQMTDARCRRCRECKVGLRDIIHAGHGDRYQLECIACGNSWYASRDEVSTLTIDASDSKRSSVGTAPWATAKFESVEKKLVSPREPERAGNDIFKKTSEAYMPVLDSQKSFGKALNSSMGQDLELDISEKYSVGLSPNTVLPSSNAKRSRKGKPSGKDGFITLKGDFADIKLAHFRSASCKSHFSGTHGLEGNIEMKRGSMYQSSEERKAVRKMGMEGRKKIEISRRSDISFSGSILDSLCGSDAEDSEPRTSEISRDSNLGSLSVSRSLAYMEPKSSKDFIEICMSSDVKHGRGSTNLRSDKIADSLIHGNSHLEKDTVHSLKKSVSAKVAHLLLSPSESDCSSSASSKVELNPLRKRMNQFTKSKSLRSPTSHKVETNEARSNETANITRSRTYQKSLLSDLSNTGKQSDIISEFISREIQYSGIASSPVHLHGNLRIENKHGVPFLEFKVRCPEDVFVAKAWRTCHAFNWVYTFHSIDNRKKSSASATGSESHEFDKDCSMVAQMVVSSNLGSEQESQVSDNSMVTEFVLYDFTHSRPSVSHETKFFCEQDASERRKASKEETLRLDEENLASKNKRQYKPLSTGVKLDYSDSYHSLSTRSYSNVESAAIVLEIPFSRRESLKYRRGDRISAKEYSSIRDQSRNSLHESKFQEQLKVVIPTGNHGLPDTESEGPSSLLDRLRHGGGCDCGGWDMACPLILLGNPSIQFSEDCSLMEEYKALELFIQGAKECSPTFSMRRIEEGQYAVDFHVQLSTLQAFSISVAILHGSSNFSEARQNKPQQLSQCSSLKMLIEEDVEFYIKSVTKEESRKTVSKTPKGIPRPYALNPPFSPIARS</sequence>
<dbReference type="SUPFAM" id="SSF46942">
    <property type="entry name" value="Elongation factor TFIIS domain 2"/>
    <property type="match status" value="1"/>
</dbReference>
<comment type="caution">
    <text evidence="4">The sequence shown here is derived from an EMBL/GenBank/DDBJ whole genome shotgun (WGS) entry which is preliminary data.</text>
</comment>
<feature type="region of interest" description="Disordered" evidence="1">
    <location>
        <begin position="662"/>
        <end position="682"/>
    </location>
</feature>
<feature type="compositionally biased region" description="Polar residues" evidence="1">
    <location>
        <begin position="1"/>
        <end position="10"/>
    </location>
</feature>
<name>A0A444ZYV5_ARAHY</name>
<dbReference type="Pfam" id="PF01426">
    <property type="entry name" value="BAH"/>
    <property type="match status" value="1"/>
</dbReference>
<feature type="domain" description="BAH" evidence="2">
    <location>
        <begin position="128"/>
        <end position="247"/>
    </location>
</feature>
<feature type="compositionally biased region" description="Low complexity" evidence="1">
    <location>
        <begin position="24"/>
        <end position="37"/>
    </location>
</feature>
<evidence type="ECO:0000256" key="1">
    <source>
        <dbReference type="SAM" id="MobiDB-lite"/>
    </source>
</evidence>
<dbReference type="SMART" id="SM00510">
    <property type="entry name" value="TFS2M"/>
    <property type="match status" value="1"/>
</dbReference>
<feature type="compositionally biased region" description="Acidic residues" evidence="1">
    <location>
        <begin position="49"/>
        <end position="74"/>
    </location>
</feature>
<dbReference type="PROSITE" id="PS51321">
    <property type="entry name" value="TFIIS_CENTRAL"/>
    <property type="match status" value="1"/>
</dbReference>
<dbReference type="InterPro" id="IPR043151">
    <property type="entry name" value="BAH_sf"/>
</dbReference>
<feature type="region of interest" description="Disordered" evidence="1">
    <location>
        <begin position="889"/>
        <end position="912"/>
    </location>
</feature>
<evidence type="ECO:0000259" key="2">
    <source>
        <dbReference type="PROSITE" id="PS51038"/>
    </source>
</evidence>
<dbReference type="Pfam" id="PF12043">
    <property type="entry name" value="DUF3527"/>
    <property type="match status" value="1"/>
</dbReference>
<feature type="compositionally biased region" description="Basic and acidic residues" evidence="1">
    <location>
        <begin position="899"/>
        <end position="908"/>
    </location>
</feature>
<feature type="compositionally biased region" description="Acidic residues" evidence="1">
    <location>
        <begin position="274"/>
        <end position="287"/>
    </location>
</feature>
<dbReference type="CDD" id="cd04713">
    <property type="entry name" value="BAH_plant_3"/>
    <property type="match status" value="1"/>
</dbReference>
<feature type="region of interest" description="Disordered" evidence="1">
    <location>
        <begin position="1"/>
        <end position="115"/>
    </location>
</feature>
<evidence type="ECO:0000313" key="4">
    <source>
        <dbReference type="EMBL" id="RYR19349.1"/>
    </source>
</evidence>
<feature type="domain" description="TFIIS central" evidence="3">
    <location>
        <begin position="350"/>
        <end position="506"/>
    </location>
</feature>
<feature type="region of interest" description="Disordered" evidence="1">
    <location>
        <begin position="1333"/>
        <end position="1363"/>
    </location>
</feature>
<protein>
    <recommendedName>
        <fullName evidence="6">BAH domain-containing protein</fullName>
    </recommendedName>
</protein>
<feature type="compositionally biased region" description="Polar residues" evidence="1">
    <location>
        <begin position="889"/>
        <end position="898"/>
    </location>
</feature>
<dbReference type="Proteomes" id="UP000289738">
    <property type="component" value="Chromosome B03"/>
</dbReference>
<evidence type="ECO:0000313" key="5">
    <source>
        <dbReference type="Proteomes" id="UP000289738"/>
    </source>
</evidence>
<dbReference type="PROSITE" id="PS51038">
    <property type="entry name" value="BAH"/>
    <property type="match status" value="1"/>
</dbReference>
<feature type="compositionally biased region" description="Basic and acidic residues" evidence="1">
    <location>
        <begin position="306"/>
        <end position="322"/>
    </location>
</feature>
<reference evidence="4 5" key="1">
    <citation type="submission" date="2019-01" db="EMBL/GenBank/DDBJ databases">
        <title>Sequencing of cultivated peanut Arachis hypogaea provides insights into genome evolution and oil improvement.</title>
        <authorList>
            <person name="Chen X."/>
        </authorList>
    </citation>
    <scope>NUCLEOTIDE SEQUENCE [LARGE SCALE GENOMIC DNA]</scope>
    <source>
        <strain evidence="5">cv. Fuhuasheng</strain>
        <tissue evidence="4">Leaves</tissue>
    </source>
</reference>
<evidence type="ECO:0000259" key="3">
    <source>
        <dbReference type="PROSITE" id="PS51321"/>
    </source>
</evidence>
<proteinExistence type="predicted"/>
<evidence type="ECO:0008006" key="6">
    <source>
        <dbReference type="Google" id="ProtNLM"/>
    </source>
</evidence>
<dbReference type="InterPro" id="IPR021916">
    <property type="entry name" value="DUF3527"/>
</dbReference>
<dbReference type="EMBL" id="SDMP01000013">
    <property type="protein sequence ID" value="RYR19349.1"/>
    <property type="molecule type" value="Genomic_DNA"/>
</dbReference>
<feature type="region of interest" description="Disordered" evidence="1">
    <location>
        <begin position="372"/>
        <end position="406"/>
    </location>
</feature>